<keyword evidence="4" id="KW-1185">Reference proteome</keyword>
<evidence type="ECO:0000313" key="4">
    <source>
        <dbReference type="Proteomes" id="UP000069935"/>
    </source>
</evidence>
<dbReference type="AlphaFoldDB" id="A0AAC8ZUS9"/>
<dbReference type="InterPro" id="IPR042100">
    <property type="entry name" value="Bug_dom1"/>
</dbReference>
<dbReference type="Gene3D" id="3.40.190.150">
    <property type="entry name" value="Bordetella uptake gene, domain 1"/>
    <property type="match status" value="1"/>
</dbReference>
<dbReference type="RefSeq" id="WP_045583260.1">
    <property type="nucleotide sequence ID" value="NZ_CP012402.1"/>
</dbReference>
<dbReference type="InterPro" id="IPR005064">
    <property type="entry name" value="BUG"/>
</dbReference>
<dbReference type="PANTHER" id="PTHR42928:SF5">
    <property type="entry name" value="BLR1237 PROTEIN"/>
    <property type="match status" value="1"/>
</dbReference>
<protein>
    <submittedName>
        <fullName evidence="3">ABC transporter substrate-binding protein</fullName>
    </submittedName>
</protein>
<evidence type="ECO:0000256" key="2">
    <source>
        <dbReference type="SAM" id="SignalP"/>
    </source>
</evidence>
<dbReference type="Pfam" id="PF03401">
    <property type="entry name" value="TctC"/>
    <property type="match status" value="1"/>
</dbReference>
<comment type="similarity">
    <text evidence="1">Belongs to the UPF0065 (bug) family.</text>
</comment>
<evidence type="ECO:0000313" key="3">
    <source>
        <dbReference type="EMBL" id="ALG72517.1"/>
    </source>
</evidence>
<reference evidence="4" key="1">
    <citation type="submission" date="2015-08" db="EMBL/GenBank/DDBJ databases">
        <title>Complete Genome Sequence of Azospirillum thiophilum BV-S.</title>
        <authorList>
            <person name="Fomenkov A."/>
            <person name="Vincze T."/>
            <person name="Grabovich M."/>
            <person name="Dubinina G."/>
            <person name="Orlova M."/>
            <person name="Belousova E."/>
            <person name="Roberts R.J."/>
        </authorList>
    </citation>
    <scope>NUCLEOTIDE SEQUENCE [LARGE SCALE GENOMIC DNA]</scope>
    <source>
        <strain evidence="4">BV-S</strain>
    </source>
</reference>
<keyword evidence="2" id="KW-0732">Signal</keyword>
<dbReference type="Gene3D" id="3.40.190.10">
    <property type="entry name" value="Periplasmic binding protein-like II"/>
    <property type="match status" value="1"/>
</dbReference>
<dbReference type="SUPFAM" id="SSF53850">
    <property type="entry name" value="Periplasmic binding protein-like II"/>
    <property type="match status" value="1"/>
</dbReference>
<evidence type="ECO:0000256" key="1">
    <source>
        <dbReference type="ARBA" id="ARBA00006987"/>
    </source>
</evidence>
<name>A0AAC8ZUS9_9PROT</name>
<reference evidence="3 4" key="2">
    <citation type="journal article" date="2016" name="Genome Announc.">
        <title>Complete Genome Sequence of a Strain of Azospirillum thiophilum Isolated from a Sulfide Spring.</title>
        <authorList>
            <person name="Fomenkov A."/>
            <person name="Vincze T."/>
            <person name="Grabovich M."/>
            <person name="Anton B.P."/>
            <person name="Dubinina G."/>
            <person name="Orlova M."/>
            <person name="Belousova E."/>
            <person name="Roberts R.J."/>
        </authorList>
    </citation>
    <scope>NUCLEOTIDE SEQUENCE [LARGE SCALE GENOMIC DNA]</scope>
    <source>
        <strain evidence="3 4">BV-S</strain>
    </source>
</reference>
<feature type="signal peptide" evidence="2">
    <location>
        <begin position="1"/>
        <end position="30"/>
    </location>
</feature>
<dbReference type="PIRSF" id="PIRSF017082">
    <property type="entry name" value="YflP"/>
    <property type="match status" value="1"/>
</dbReference>
<dbReference type="PANTHER" id="PTHR42928">
    <property type="entry name" value="TRICARBOXYLATE-BINDING PROTEIN"/>
    <property type="match status" value="1"/>
</dbReference>
<accession>A0AAC8ZUS9</accession>
<proteinExistence type="inferred from homology"/>
<feature type="chain" id="PRO_5041973680" evidence="2">
    <location>
        <begin position="31"/>
        <end position="325"/>
    </location>
</feature>
<dbReference type="EMBL" id="CP012402">
    <property type="protein sequence ID" value="ALG72517.1"/>
    <property type="molecule type" value="Genomic_DNA"/>
</dbReference>
<dbReference type="KEGG" id="ati:AL072_15640"/>
<sequence length="325" mass="33969">MKVSARLSRTILSAGLSAGLLIAGAATVQAADYPTKPIELIVPYAAGGGTDLVARAFADSAKKQLPQSIGVVNKTGGGGAVGLTEIMAARADGYKVGMGTVEITLLPHMGVARFSVDDFTPVARLNAEPSAITVKADAPWKTVEEFLANAKANPGKVRIGNSGTGAIWHLAAEALEEKTGTTFNHIPFDGANPAVTSLLGGHIEAVSVSPAEVSSQLAAGQLRMLAVMADQRQKNFPDVPTLKEKGIDLSVATWRGIVVPKKTPAAVVDTLRTASKAAAEDQAFRDQLAKMNLTWAYADGPEFGQAMQKDNAFFKDLMTKLGMAK</sequence>
<organism evidence="3 4">
    <name type="scientific">Azospirillum thiophilum</name>
    <dbReference type="NCBI Taxonomy" id="528244"/>
    <lineage>
        <taxon>Bacteria</taxon>
        <taxon>Pseudomonadati</taxon>
        <taxon>Pseudomonadota</taxon>
        <taxon>Alphaproteobacteria</taxon>
        <taxon>Rhodospirillales</taxon>
        <taxon>Azospirillaceae</taxon>
        <taxon>Azospirillum</taxon>
    </lineage>
</organism>
<dbReference type="CDD" id="cd07012">
    <property type="entry name" value="PBP2_Bug_TTT"/>
    <property type="match status" value="1"/>
</dbReference>
<dbReference type="Proteomes" id="UP000069935">
    <property type="component" value="Chromosome 2"/>
</dbReference>
<gene>
    <name evidence="3" type="ORF">AL072_15640</name>
</gene>